<organism evidence="1 2">
    <name type="scientific">Spirochaeta isovalerica</name>
    <dbReference type="NCBI Taxonomy" id="150"/>
    <lineage>
        <taxon>Bacteria</taxon>
        <taxon>Pseudomonadati</taxon>
        <taxon>Spirochaetota</taxon>
        <taxon>Spirochaetia</taxon>
        <taxon>Spirochaetales</taxon>
        <taxon>Spirochaetaceae</taxon>
        <taxon>Spirochaeta</taxon>
    </lineage>
</organism>
<keyword evidence="2" id="KW-1185">Reference proteome</keyword>
<dbReference type="AlphaFoldDB" id="A0A841RAU3"/>
<comment type="caution">
    <text evidence="1">The sequence shown here is derived from an EMBL/GenBank/DDBJ whole genome shotgun (WGS) entry which is preliminary data.</text>
</comment>
<proteinExistence type="predicted"/>
<accession>A0A841RAU3</accession>
<dbReference type="GO" id="GO:0009297">
    <property type="term" value="P:pilus assembly"/>
    <property type="evidence" value="ECO:0007669"/>
    <property type="project" value="InterPro"/>
</dbReference>
<dbReference type="PANTHER" id="PTHR30451">
    <property type="entry name" value="OUTER MEMBRANE USHER PROTEIN"/>
    <property type="match status" value="1"/>
</dbReference>
<reference evidence="1 2" key="1">
    <citation type="submission" date="2020-08" db="EMBL/GenBank/DDBJ databases">
        <title>Genomic Encyclopedia of Type Strains, Phase IV (KMG-IV): sequencing the most valuable type-strain genomes for metagenomic binning, comparative biology and taxonomic classification.</title>
        <authorList>
            <person name="Goeker M."/>
        </authorList>
    </citation>
    <scope>NUCLEOTIDE SEQUENCE [LARGE SCALE GENOMIC DNA]</scope>
    <source>
        <strain evidence="1 2">DSM 2461</strain>
    </source>
</reference>
<evidence type="ECO:0000313" key="2">
    <source>
        <dbReference type="Proteomes" id="UP000587760"/>
    </source>
</evidence>
<dbReference type="PANTHER" id="PTHR30451:SF5">
    <property type="entry name" value="SLR0019 PROTEIN"/>
    <property type="match status" value="1"/>
</dbReference>
<dbReference type="EMBL" id="JACHGJ010000005">
    <property type="protein sequence ID" value="MBB6481043.1"/>
    <property type="molecule type" value="Genomic_DNA"/>
</dbReference>
<dbReference type="GO" id="GO:0009279">
    <property type="term" value="C:cell outer membrane"/>
    <property type="evidence" value="ECO:0007669"/>
    <property type="project" value="TreeGrafter"/>
</dbReference>
<dbReference type="InterPro" id="IPR000015">
    <property type="entry name" value="Fimb_usher"/>
</dbReference>
<name>A0A841RAU3_9SPIO</name>
<gene>
    <name evidence="1" type="ORF">HNR50_002716</name>
</gene>
<protein>
    <submittedName>
        <fullName evidence="1">Outer membrane usher protein</fullName>
    </submittedName>
</protein>
<dbReference type="GO" id="GO:0015473">
    <property type="term" value="F:fimbrial usher porin activity"/>
    <property type="evidence" value="ECO:0007669"/>
    <property type="project" value="InterPro"/>
</dbReference>
<evidence type="ECO:0000313" key="1">
    <source>
        <dbReference type="EMBL" id="MBB6481043.1"/>
    </source>
</evidence>
<dbReference type="RefSeq" id="WP_184747289.1">
    <property type="nucleotide sequence ID" value="NZ_JACHGJ010000005.1"/>
</dbReference>
<sequence>MLSFSIKITNLFNGFLLLTLLILFFPYSLSAQSRILLVNQAETEDIPALSELLYNMNTAFKEKMEAEVVFYNEDEVYIPIQETPVLLEKSRKDNISYLIINTFELDEDNITINSTALESEKGNTIFSLSSSGSISLGIERKLDFIINKINQNFIEEIESSTAGKVSKEIDKEDLFALVFGDPSGTEDQKIQIPILINGDYKGEISLYPEESADIKILYQQLLDYLSPLLTDDILAGFPLPEDPQEYRVSTILEESGIKSSYNSSELYLSISIPADMLKEQNLGVRNYQSPDRENLIEQSDFSFYLNLYHNQQWIWESIGADNTHSLPGSIQFNTAINFRNWIFTGDYTLNYPYQEEYPSLSIIHDFTGISSRLILGDFSVDNRGAQKFGRYQGISFARKPEITSADGAENPLFQFTLESPSFVRIFLNGYPVKSRQLPPGRFNLTDLPLRSGINEIRLSIEDSFGSVQEQEFLIPYASDGLSHRDIDYSASIGISPYSLELPLITGNFLYGFSFMTAGINIQSDFSDEMAGLSFLFPTRAGTFELEANQSWSSLRNSLGFSAALSYFFHSANNPRIPTFSLFSRYNSPAFFPVGSTEESPPDLLEIKGTLSYNLADFIYIQPGASFSFGREENGNSGMVSLGLRKKFSRNLSASMDFKEKFLPDGSSDFTVSLLIHINDYNDNQSLTVKSSNSQQGADISWKKRFQGANSSSLSAGISGLPFSGDTESTLSLRGSTSFNRFYGSLSSTLRSDGGNYTSYFQSRFETALVFADRHIALSRPITDSFAIVIPVFNLENLNVGINPRSDSYEFRSDFLGNPVVNNLRSYNSKKIAVNLAEPQIDIDTELGTSTFTLFPRYKSGTVIYTGTRNNVYITGRLVDGQGSALSFETGTLTDQEGEEFLFFTDREGVFFIYGLQRGECTLNINNSSYILNIQIPEETEKKLDLGDLKVLREDRS</sequence>
<dbReference type="Proteomes" id="UP000587760">
    <property type="component" value="Unassembled WGS sequence"/>
</dbReference>
<dbReference type="Gene3D" id="2.60.40.3110">
    <property type="match status" value="1"/>
</dbReference>
<dbReference type="Pfam" id="PF00577">
    <property type="entry name" value="Usher"/>
    <property type="match status" value="1"/>
</dbReference>